<evidence type="ECO:0000256" key="7">
    <source>
        <dbReference type="SAM" id="MobiDB-lite"/>
    </source>
</evidence>
<evidence type="ECO:0000256" key="4">
    <source>
        <dbReference type="ARBA" id="ARBA00023242"/>
    </source>
</evidence>
<organism evidence="8 9">
    <name type="scientific">Neodothiora populina</name>
    <dbReference type="NCBI Taxonomy" id="2781224"/>
    <lineage>
        <taxon>Eukaryota</taxon>
        <taxon>Fungi</taxon>
        <taxon>Dikarya</taxon>
        <taxon>Ascomycota</taxon>
        <taxon>Pezizomycotina</taxon>
        <taxon>Dothideomycetes</taxon>
        <taxon>Dothideomycetidae</taxon>
        <taxon>Dothideales</taxon>
        <taxon>Dothioraceae</taxon>
        <taxon>Neodothiora</taxon>
    </lineage>
</organism>
<dbReference type="PANTHER" id="PTHR28605:SF1">
    <property type="entry name" value="CHROMOSOME TRANSMISSION FIDELITY FACTOR 8"/>
    <property type="match status" value="1"/>
</dbReference>
<gene>
    <name evidence="8" type="ORF">AAFC00_002066</name>
</gene>
<evidence type="ECO:0000313" key="9">
    <source>
        <dbReference type="Proteomes" id="UP001562354"/>
    </source>
</evidence>
<dbReference type="RefSeq" id="XP_069201415.1">
    <property type="nucleotide sequence ID" value="XM_069341339.1"/>
</dbReference>
<proteinExistence type="inferred from homology"/>
<dbReference type="Pfam" id="PF09696">
    <property type="entry name" value="Ctf8"/>
    <property type="match status" value="1"/>
</dbReference>
<dbReference type="PANTHER" id="PTHR28605">
    <property type="entry name" value="CTF8, CHROMOSOME TRANSMISSION FIDELITY FACTOR 8 HOMOLOG (S. CEREVISIAE)"/>
    <property type="match status" value="1"/>
</dbReference>
<evidence type="ECO:0000256" key="3">
    <source>
        <dbReference type="ARBA" id="ARBA00023125"/>
    </source>
</evidence>
<feature type="region of interest" description="Disordered" evidence="7">
    <location>
        <begin position="1"/>
        <end position="58"/>
    </location>
</feature>
<feature type="region of interest" description="Disordered" evidence="7">
    <location>
        <begin position="71"/>
        <end position="94"/>
    </location>
</feature>
<sequence length="195" mass="21200">MGCITLHPRPLLQQNPLHPHSIPTSSSVSTSSDDHADDGKTAAATTATTTNPLPTLLHTPSGLAILEVQGTFNLPSPPSSSSSPSLSSSDPIKQATKATEVGRLVFPLYDYCNPTNNDDGKWMKRVYLYIGKHQRMTGEVKKLGKPLAVIRKREGTQNKVTQNTGEEEGTEELEIVEIVRCKILFANRPEPVGEE</sequence>
<dbReference type="EMBL" id="JBFMKM010000007">
    <property type="protein sequence ID" value="KAL1305141.1"/>
    <property type="molecule type" value="Genomic_DNA"/>
</dbReference>
<feature type="compositionally biased region" description="Low complexity" evidence="7">
    <location>
        <begin position="18"/>
        <end position="31"/>
    </location>
</feature>
<keyword evidence="9" id="KW-1185">Reference proteome</keyword>
<comment type="similarity">
    <text evidence="6">Belongs to the CTF8 family.</text>
</comment>
<evidence type="ECO:0000313" key="8">
    <source>
        <dbReference type="EMBL" id="KAL1305141.1"/>
    </source>
</evidence>
<comment type="caution">
    <text evidence="8">The sequence shown here is derived from an EMBL/GenBank/DDBJ whole genome shotgun (WGS) entry which is preliminary data.</text>
</comment>
<evidence type="ECO:0000256" key="2">
    <source>
        <dbReference type="ARBA" id="ARBA00022705"/>
    </source>
</evidence>
<accession>A0ABR3PG53</accession>
<evidence type="ECO:0000256" key="1">
    <source>
        <dbReference type="ARBA" id="ARBA00004123"/>
    </source>
</evidence>
<comment type="subcellular location">
    <subcellularLocation>
        <location evidence="1">Nucleus</location>
    </subcellularLocation>
</comment>
<feature type="compositionally biased region" description="Low complexity" evidence="7">
    <location>
        <begin position="79"/>
        <end position="89"/>
    </location>
</feature>
<keyword evidence="3" id="KW-0238">DNA-binding</keyword>
<feature type="compositionally biased region" description="Low complexity" evidence="7">
    <location>
        <begin position="41"/>
        <end position="58"/>
    </location>
</feature>
<reference evidence="8 9" key="1">
    <citation type="submission" date="2024-07" db="EMBL/GenBank/DDBJ databases">
        <title>Draft sequence of the Neodothiora populina.</title>
        <authorList>
            <person name="Drown D.D."/>
            <person name="Schuette U.S."/>
            <person name="Buechlein A.B."/>
            <person name="Rusch D.R."/>
            <person name="Winton L.W."/>
            <person name="Adams G.A."/>
        </authorList>
    </citation>
    <scope>NUCLEOTIDE SEQUENCE [LARGE SCALE GENOMIC DNA]</scope>
    <source>
        <strain evidence="8 9">CPC 39397</strain>
    </source>
</reference>
<protein>
    <recommendedName>
        <fullName evidence="10">Chromosome transmission fidelity protein 8</fullName>
    </recommendedName>
</protein>
<evidence type="ECO:0000256" key="6">
    <source>
        <dbReference type="ARBA" id="ARBA00038447"/>
    </source>
</evidence>
<dbReference type="GeneID" id="95975768"/>
<dbReference type="Proteomes" id="UP001562354">
    <property type="component" value="Unassembled WGS sequence"/>
</dbReference>
<name>A0ABR3PG53_9PEZI</name>
<keyword evidence="2" id="KW-0235">DNA replication</keyword>
<evidence type="ECO:0008006" key="10">
    <source>
        <dbReference type="Google" id="ProtNLM"/>
    </source>
</evidence>
<evidence type="ECO:0000256" key="5">
    <source>
        <dbReference type="ARBA" id="ARBA00023306"/>
    </source>
</evidence>
<keyword evidence="4" id="KW-0539">Nucleus</keyword>
<dbReference type="InterPro" id="IPR018607">
    <property type="entry name" value="Ctf8"/>
</dbReference>
<keyword evidence="5" id="KW-0131">Cell cycle</keyword>